<organism evidence="1 2">
    <name type="scientific">Cordyceps javanica</name>
    <dbReference type="NCBI Taxonomy" id="43265"/>
    <lineage>
        <taxon>Eukaryota</taxon>
        <taxon>Fungi</taxon>
        <taxon>Dikarya</taxon>
        <taxon>Ascomycota</taxon>
        <taxon>Pezizomycotina</taxon>
        <taxon>Sordariomycetes</taxon>
        <taxon>Hypocreomycetidae</taxon>
        <taxon>Hypocreales</taxon>
        <taxon>Cordycipitaceae</taxon>
        <taxon>Cordyceps</taxon>
    </lineage>
</organism>
<accession>A0A545WD51</accession>
<gene>
    <name evidence="1" type="ORF">IF1G_00669</name>
</gene>
<name>A0A545WD51_9HYPO</name>
<evidence type="ECO:0000313" key="2">
    <source>
        <dbReference type="Proteomes" id="UP000315783"/>
    </source>
</evidence>
<dbReference type="Proteomes" id="UP000315783">
    <property type="component" value="Unassembled WGS sequence"/>
</dbReference>
<dbReference type="EMBL" id="SPUK01000001">
    <property type="protein sequence ID" value="TQW00738.1"/>
    <property type="molecule type" value="Genomic_DNA"/>
</dbReference>
<reference evidence="1 2" key="1">
    <citation type="journal article" date="2019" name="Appl. Microbiol. Biotechnol.">
        <title>Genome sequence of Isaria javanica and comparative genome analysis insights into family S53 peptidase evolution in fungal entomopathogens.</title>
        <authorList>
            <person name="Lin R."/>
            <person name="Zhang X."/>
            <person name="Xin B."/>
            <person name="Zou M."/>
            <person name="Gao Y."/>
            <person name="Qin F."/>
            <person name="Hu Q."/>
            <person name="Xie B."/>
            <person name="Cheng X."/>
        </authorList>
    </citation>
    <scope>NUCLEOTIDE SEQUENCE [LARGE SCALE GENOMIC DNA]</scope>
    <source>
        <strain evidence="1 2">IJ1G</strain>
    </source>
</reference>
<dbReference type="AlphaFoldDB" id="A0A545WD51"/>
<sequence length="246" mass="27660">MTEDKRYVYQEFMSKISTPSKATKVYWDIRSPADVGIKEALADLQQHGLGGGTIHVERLSPSLKDHKPAEKEISRTIYALLLENALAKYRVLPTTTESNNIIDNRRQLMGQLSKEIYTLRREENQSSIAKFLTEHLGIPDVVAPEHDSTIPGGERYNKLDIAATLAANTESDGQFKQALKERFNDRDAFIKYIDGGLREDGGFGPLPESVAKANRNHWDILQIWRKAYGHSLMTPDTAKQCSSSRG</sequence>
<protein>
    <submittedName>
        <fullName evidence="1">Uncharacterized protein</fullName>
    </submittedName>
</protein>
<keyword evidence="2" id="KW-1185">Reference proteome</keyword>
<comment type="caution">
    <text evidence="1">The sequence shown here is derived from an EMBL/GenBank/DDBJ whole genome shotgun (WGS) entry which is preliminary data.</text>
</comment>
<proteinExistence type="predicted"/>
<evidence type="ECO:0000313" key="1">
    <source>
        <dbReference type="EMBL" id="TQW00738.1"/>
    </source>
</evidence>